<accession>A0A844FLE4</accession>
<dbReference type="RefSeq" id="WP_154486476.1">
    <property type="nucleotide sequence ID" value="NZ_VUMW01000004.1"/>
</dbReference>
<dbReference type="Proteomes" id="UP000452141">
    <property type="component" value="Unassembled WGS sequence"/>
</dbReference>
<reference evidence="1 2" key="1">
    <citation type="submission" date="2019-08" db="EMBL/GenBank/DDBJ databases">
        <title>In-depth cultivation of the pig gut microbiome towards novel bacterial diversity and tailored functional studies.</title>
        <authorList>
            <person name="Wylensek D."/>
            <person name="Hitch T.C.A."/>
            <person name="Clavel T."/>
        </authorList>
    </citation>
    <scope>NUCLEOTIDE SEQUENCE [LARGE SCALE GENOMIC DNA]</scope>
    <source>
        <strain evidence="1 2">WCA-470BD-2E</strain>
    </source>
</reference>
<evidence type="ECO:0000313" key="2">
    <source>
        <dbReference type="Proteomes" id="UP000452141"/>
    </source>
</evidence>
<dbReference type="EMBL" id="VUMW01000004">
    <property type="protein sequence ID" value="MST79390.1"/>
    <property type="molecule type" value="Genomic_DNA"/>
</dbReference>
<name>A0A844FLE4_9LACO</name>
<gene>
    <name evidence="1" type="ORF">FYJ61_02605</name>
</gene>
<sequence length="290" mass="32223">MTESVMLEMLDGSSQGRLKLAFTDWPVTPYKLSYEMINECQDLPGIDGPGLYFLFGRDGVYPGLYLGAARYIYSELPDHVMEKTVFAWDQAVVFPLGGLSDLGQTELQNLAFYFYSGVKAAGSYVLWNDFVPRYDNAADLRAVGLTYGKIKETLELLGFDLFQARQKYEDWAEQRVKSELFYIGCGEASALCRLNADCSFTMVMGSRLAPLTDDSSERIAALRKKMQKAGKLKDLATTRDLTFRDALAMLSLIVGTECQECDQLLSLSGLTLSEYLAGAQAVSKKVVQVV</sequence>
<proteinExistence type="predicted"/>
<organism evidence="1 2">
    <name type="scientific">Lactobacillus equicursoris</name>
    <dbReference type="NCBI Taxonomy" id="420645"/>
    <lineage>
        <taxon>Bacteria</taxon>
        <taxon>Bacillati</taxon>
        <taxon>Bacillota</taxon>
        <taxon>Bacilli</taxon>
        <taxon>Lactobacillales</taxon>
        <taxon>Lactobacillaceae</taxon>
        <taxon>Lactobacillus</taxon>
    </lineage>
</organism>
<evidence type="ECO:0000313" key="1">
    <source>
        <dbReference type="EMBL" id="MST79390.1"/>
    </source>
</evidence>
<comment type="caution">
    <text evidence="1">The sequence shown here is derived from an EMBL/GenBank/DDBJ whole genome shotgun (WGS) entry which is preliminary data.</text>
</comment>
<protein>
    <submittedName>
        <fullName evidence="1">Uncharacterized protein</fullName>
    </submittedName>
</protein>
<dbReference type="AlphaFoldDB" id="A0A844FLE4"/>